<dbReference type="AlphaFoldDB" id="A0AA36FMA1"/>
<proteinExistence type="predicted"/>
<evidence type="ECO:0000313" key="1">
    <source>
        <dbReference type="EMBL" id="CAI9744471.1"/>
    </source>
</evidence>
<evidence type="ECO:0000313" key="2">
    <source>
        <dbReference type="Proteomes" id="UP001162480"/>
    </source>
</evidence>
<name>A0AA36FMA1_OCTVU</name>
<protein>
    <submittedName>
        <fullName evidence="1">Uncharacterized protein</fullName>
    </submittedName>
</protein>
<dbReference type="Proteomes" id="UP001162480">
    <property type="component" value="Chromosome 30"/>
</dbReference>
<accession>A0AA36FMA1</accession>
<reference evidence="1" key="1">
    <citation type="submission" date="2023-08" db="EMBL/GenBank/DDBJ databases">
        <authorList>
            <person name="Alioto T."/>
            <person name="Alioto T."/>
            <person name="Gomez Garrido J."/>
        </authorList>
    </citation>
    <scope>NUCLEOTIDE SEQUENCE</scope>
</reference>
<sequence length="426" mass="49427">MPEYRPLAVERQVFLIGIWRSVTLNDIFLKEIQIQEEKITDKICQLQLSPSGLFLFAKTGNYNTGLENGVLLHKIYSIASKKSKPEHLLCIIDEDEEDKFAVILLRCNTLKDSFLIQNTMKELWDVCFMSEKQFYIKREPCGRVKSMLRGSYGSDESWQKSNSEKSDEIYNSGSMITIDDFNKYQHATESNMTTIREQLDMIFSEINNVKVYLTNTDITNEDNLEDLNNMKGMKYLRAIAHNKDGDSNNEIRSLEDYFDVDVLKASKLSDTENEEYILLRNNLLKKSHDGYFQEKPIRFKPDYLHSDPLFGKTRKGHSLEDCLNTKESNMVNSQMEIMESTSKANSVAKGRKPGNWGFLQELFDLESNSKESITKKNSDRTFTPCHAKPLDMAYMRTGVRKPIEEVYRKKDSQVFTWDAVYKPNHS</sequence>
<dbReference type="EMBL" id="OX597843">
    <property type="protein sequence ID" value="CAI9744471.1"/>
    <property type="molecule type" value="Genomic_DNA"/>
</dbReference>
<gene>
    <name evidence="1" type="ORF">OCTVUL_1B019805</name>
</gene>
<organism evidence="1 2">
    <name type="scientific">Octopus vulgaris</name>
    <name type="common">Common octopus</name>
    <dbReference type="NCBI Taxonomy" id="6645"/>
    <lineage>
        <taxon>Eukaryota</taxon>
        <taxon>Metazoa</taxon>
        <taxon>Spiralia</taxon>
        <taxon>Lophotrochozoa</taxon>
        <taxon>Mollusca</taxon>
        <taxon>Cephalopoda</taxon>
        <taxon>Coleoidea</taxon>
        <taxon>Octopodiformes</taxon>
        <taxon>Octopoda</taxon>
        <taxon>Incirrata</taxon>
        <taxon>Octopodidae</taxon>
        <taxon>Octopus</taxon>
    </lineage>
</organism>
<keyword evidence="2" id="KW-1185">Reference proteome</keyword>